<dbReference type="GO" id="GO:0005773">
    <property type="term" value="C:vacuole"/>
    <property type="evidence" value="ECO:0007669"/>
    <property type="project" value="GOC"/>
</dbReference>
<evidence type="ECO:0000256" key="5">
    <source>
        <dbReference type="ARBA" id="ARBA00022989"/>
    </source>
</evidence>
<evidence type="ECO:0000256" key="6">
    <source>
        <dbReference type="ARBA" id="ARBA00023136"/>
    </source>
</evidence>
<sequence length="171" mass="19592">MAGSSEKKLMASNQAILSKYRWILLGLNALYVAYRVAFLWDTFSGWHAAGYALTIIVYAVCWWLFTMSAKPKFASVAEGGKLISAGIDLNQPGVMEYTWDIMYVMMFVQIGSGFISDWFWLFAVIPPSFGLYFLWIKVIYPWISKPDPEAQLAQEQQPGRNQRGVRQQKQR</sequence>
<feature type="compositionally biased region" description="Polar residues" evidence="7">
    <location>
        <begin position="153"/>
        <end position="165"/>
    </location>
</feature>
<evidence type="ECO:0000313" key="9">
    <source>
        <dbReference type="EMBL" id="CAD9460434.1"/>
    </source>
</evidence>
<feature type="transmembrane region" description="Helical" evidence="8">
    <location>
        <begin position="46"/>
        <end position="65"/>
    </location>
</feature>
<dbReference type="GO" id="GO:0005789">
    <property type="term" value="C:endoplasmic reticulum membrane"/>
    <property type="evidence" value="ECO:0007669"/>
    <property type="project" value="UniProtKB-SubCell"/>
</dbReference>
<dbReference type="AlphaFoldDB" id="A0A7S2DRR1"/>
<keyword evidence="4" id="KW-0256">Endoplasmic reticulum</keyword>
<evidence type="ECO:0000256" key="3">
    <source>
        <dbReference type="ARBA" id="ARBA00022692"/>
    </source>
</evidence>
<name>A0A7S2DRR1_9EUKA</name>
<feature type="transmembrane region" description="Helical" evidence="8">
    <location>
        <begin position="118"/>
        <end position="136"/>
    </location>
</feature>
<evidence type="ECO:0000256" key="2">
    <source>
        <dbReference type="ARBA" id="ARBA00009950"/>
    </source>
</evidence>
<keyword evidence="3 8" id="KW-0812">Transmembrane</keyword>
<proteinExistence type="inferred from homology"/>
<evidence type="ECO:0000256" key="4">
    <source>
        <dbReference type="ARBA" id="ARBA00022824"/>
    </source>
</evidence>
<dbReference type="PANTHER" id="PTHR13505:SF7">
    <property type="entry name" value="TRANSMEMBRANE PROTEIN 208"/>
    <property type="match status" value="1"/>
</dbReference>
<gene>
    <name evidence="9" type="ORF">CBRE1094_LOCUS19428</name>
</gene>
<comment type="similarity">
    <text evidence="2">Belongs to the TMEM208 family.</text>
</comment>
<keyword evidence="5 8" id="KW-1133">Transmembrane helix</keyword>
<organism evidence="9">
    <name type="scientific">Haptolina brevifila</name>
    <dbReference type="NCBI Taxonomy" id="156173"/>
    <lineage>
        <taxon>Eukaryota</taxon>
        <taxon>Haptista</taxon>
        <taxon>Haptophyta</taxon>
        <taxon>Prymnesiophyceae</taxon>
        <taxon>Prymnesiales</taxon>
        <taxon>Prymnesiaceae</taxon>
        <taxon>Haptolina</taxon>
    </lineage>
</organism>
<evidence type="ECO:0000256" key="7">
    <source>
        <dbReference type="SAM" id="MobiDB-lite"/>
    </source>
</evidence>
<keyword evidence="6 8" id="KW-0472">Membrane</keyword>
<accession>A0A7S2DRR1</accession>
<evidence type="ECO:0008006" key="10">
    <source>
        <dbReference type="Google" id="ProtNLM"/>
    </source>
</evidence>
<dbReference type="GO" id="GO:0006624">
    <property type="term" value="P:vacuolar protein processing"/>
    <property type="evidence" value="ECO:0007669"/>
    <property type="project" value="TreeGrafter"/>
</dbReference>
<dbReference type="InterPro" id="IPR008506">
    <property type="entry name" value="SND2/TMEM208"/>
</dbReference>
<comment type="subcellular location">
    <subcellularLocation>
        <location evidence="1">Endoplasmic reticulum membrane</location>
        <topology evidence="1">Multi-pass membrane protein</topology>
    </subcellularLocation>
</comment>
<feature type="region of interest" description="Disordered" evidence="7">
    <location>
        <begin position="151"/>
        <end position="171"/>
    </location>
</feature>
<dbReference type="Pfam" id="PF05620">
    <property type="entry name" value="TMEM208_SND2"/>
    <property type="match status" value="1"/>
</dbReference>
<dbReference type="EMBL" id="HBGU01035438">
    <property type="protein sequence ID" value="CAD9460434.1"/>
    <property type="molecule type" value="Transcribed_RNA"/>
</dbReference>
<reference evidence="9" key="1">
    <citation type="submission" date="2021-01" db="EMBL/GenBank/DDBJ databases">
        <authorList>
            <person name="Corre E."/>
            <person name="Pelletier E."/>
            <person name="Niang G."/>
            <person name="Scheremetjew M."/>
            <person name="Finn R."/>
            <person name="Kale V."/>
            <person name="Holt S."/>
            <person name="Cochrane G."/>
            <person name="Meng A."/>
            <person name="Brown T."/>
            <person name="Cohen L."/>
        </authorList>
    </citation>
    <scope>NUCLEOTIDE SEQUENCE</scope>
    <source>
        <strain evidence="9">UTEX LB 985</strain>
    </source>
</reference>
<feature type="transmembrane region" description="Helical" evidence="8">
    <location>
        <begin position="20"/>
        <end position="40"/>
    </location>
</feature>
<evidence type="ECO:0000256" key="8">
    <source>
        <dbReference type="SAM" id="Phobius"/>
    </source>
</evidence>
<dbReference type="PANTHER" id="PTHR13505">
    <property type="entry name" value="TRANSMEMBRANE PROTEIN 208"/>
    <property type="match status" value="1"/>
</dbReference>
<evidence type="ECO:0000256" key="1">
    <source>
        <dbReference type="ARBA" id="ARBA00004477"/>
    </source>
</evidence>
<protein>
    <recommendedName>
        <fullName evidence="10">Transmembrane protein 208</fullName>
    </recommendedName>
</protein>